<evidence type="ECO:0000313" key="3">
    <source>
        <dbReference type="EMBL" id="KAF2746282.1"/>
    </source>
</evidence>
<accession>A0A6A6V6G9</accession>
<gene>
    <name evidence="3" type="ORF">M011DRAFT_404947</name>
</gene>
<protein>
    <recommendedName>
        <fullName evidence="2">F-box domain-containing protein</fullName>
    </recommendedName>
</protein>
<sequence>MTVSLEGLPFDVLYHIACSLGLDDVVNLSHTCRQVRVLLCANILCRKVVEAHAPYSREGQLARNSTITYGDALQSIYDRREALSNAHPFAARVVGQGSDFQFSDGILCILRGSVIHVQNTRTWDKFEVDLRRFAQQNPPQVDAEPKHSLLSFCENIIVLHSKVSQQEGGSTLLAIRTDLKLADEDRLIKITNLESDHKLFIRHTSSFLYYGTYNRHYDEWEIRGESLQTETGSTLCPRPLRLLDFFGFDIGSTICFEIHDGYFYAISNQTSFEVEEIDWTSFYHCIRFPLHQPTTTAMQVVKLYRRQNVEGPLNDSWTDMSIQIDEVTNEPVIVESRREWKSSPSRQLRSFYFTKIVFPPAGFSEDEEGREVVTARFPQDDPLTALIDATNKPNFAPEQPRSISQVHPEFKSDREPIERSFILSRTKFRAYMYSCKTFLDLVEDDRCCATSPGYCLRIRTGSRRPASLDHDAPYRHSDIKLWPPPASRYPCSQRLHQILNPSGTIGPGGSRTITGKMDERTLVYMVTPGRAYDAEEDPLGTVVFVDFGRDHDNDGCSSSGLSCSGFQPCSEVDESSSTGSTPTEWRWMPGQASRCRNGIC</sequence>
<dbReference type="Proteomes" id="UP000799440">
    <property type="component" value="Unassembled WGS sequence"/>
</dbReference>
<evidence type="ECO:0000313" key="4">
    <source>
        <dbReference type="Proteomes" id="UP000799440"/>
    </source>
</evidence>
<reference evidence="3" key="1">
    <citation type="journal article" date="2020" name="Stud. Mycol.">
        <title>101 Dothideomycetes genomes: a test case for predicting lifestyles and emergence of pathogens.</title>
        <authorList>
            <person name="Haridas S."/>
            <person name="Albert R."/>
            <person name="Binder M."/>
            <person name="Bloem J."/>
            <person name="Labutti K."/>
            <person name="Salamov A."/>
            <person name="Andreopoulos B."/>
            <person name="Baker S."/>
            <person name="Barry K."/>
            <person name="Bills G."/>
            <person name="Bluhm B."/>
            <person name="Cannon C."/>
            <person name="Castanera R."/>
            <person name="Culley D."/>
            <person name="Daum C."/>
            <person name="Ezra D."/>
            <person name="Gonzalez J."/>
            <person name="Henrissat B."/>
            <person name="Kuo A."/>
            <person name="Liang C."/>
            <person name="Lipzen A."/>
            <person name="Lutzoni F."/>
            <person name="Magnuson J."/>
            <person name="Mondo S."/>
            <person name="Nolan M."/>
            <person name="Ohm R."/>
            <person name="Pangilinan J."/>
            <person name="Park H.-J."/>
            <person name="Ramirez L."/>
            <person name="Alfaro M."/>
            <person name="Sun H."/>
            <person name="Tritt A."/>
            <person name="Yoshinaga Y."/>
            <person name="Zwiers L.-H."/>
            <person name="Turgeon B."/>
            <person name="Goodwin S."/>
            <person name="Spatafora J."/>
            <person name="Crous P."/>
            <person name="Grigoriev I."/>
        </authorList>
    </citation>
    <scope>NUCLEOTIDE SEQUENCE</scope>
    <source>
        <strain evidence="3">CBS 119925</strain>
    </source>
</reference>
<dbReference type="InterPro" id="IPR001810">
    <property type="entry name" value="F-box_dom"/>
</dbReference>
<dbReference type="OrthoDB" id="5359231at2759"/>
<keyword evidence="4" id="KW-1185">Reference proteome</keyword>
<dbReference type="PROSITE" id="PS50181">
    <property type="entry name" value="FBOX"/>
    <property type="match status" value="1"/>
</dbReference>
<organism evidence="3 4">
    <name type="scientific">Sporormia fimetaria CBS 119925</name>
    <dbReference type="NCBI Taxonomy" id="1340428"/>
    <lineage>
        <taxon>Eukaryota</taxon>
        <taxon>Fungi</taxon>
        <taxon>Dikarya</taxon>
        <taxon>Ascomycota</taxon>
        <taxon>Pezizomycotina</taxon>
        <taxon>Dothideomycetes</taxon>
        <taxon>Pleosporomycetidae</taxon>
        <taxon>Pleosporales</taxon>
        <taxon>Sporormiaceae</taxon>
        <taxon>Sporormia</taxon>
    </lineage>
</organism>
<feature type="region of interest" description="Disordered" evidence="1">
    <location>
        <begin position="391"/>
        <end position="410"/>
    </location>
</feature>
<dbReference type="SUPFAM" id="SSF81383">
    <property type="entry name" value="F-box domain"/>
    <property type="match status" value="1"/>
</dbReference>
<dbReference type="AlphaFoldDB" id="A0A6A6V6G9"/>
<evidence type="ECO:0000259" key="2">
    <source>
        <dbReference type="PROSITE" id="PS50181"/>
    </source>
</evidence>
<dbReference type="InterPro" id="IPR036047">
    <property type="entry name" value="F-box-like_dom_sf"/>
</dbReference>
<evidence type="ECO:0000256" key="1">
    <source>
        <dbReference type="SAM" id="MobiDB-lite"/>
    </source>
</evidence>
<feature type="domain" description="F-box" evidence="2">
    <location>
        <begin position="2"/>
        <end position="48"/>
    </location>
</feature>
<proteinExistence type="predicted"/>
<name>A0A6A6V6G9_9PLEO</name>
<dbReference type="EMBL" id="MU006578">
    <property type="protein sequence ID" value="KAF2746282.1"/>
    <property type="molecule type" value="Genomic_DNA"/>
</dbReference>